<reference evidence="1 2" key="1">
    <citation type="submission" date="2024-03" db="EMBL/GenBank/DDBJ databases">
        <title>Natural products discovery in diverse microorganisms through a two-stage MS feature dereplication strategy.</title>
        <authorList>
            <person name="Zhang R."/>
        </authorList>
    </citation>
    <scope>NUCLEOTIDE SEQUENCE [LARGE SCALE GENOMIC DNA]</scope>
    <source>
        <strain evidence="1 2">18930</strain>
    </source>
</reference>
<dbReference type="InterPro" id="IPR036520">
    <property type="entry name" value="UPF0759_sf"/>
</dbReference>
<gene>
    <name evidence="1" type="ORF">WDS16_23255</name>
</gene>
<keyword evidence="2" id="KW-1185">Reference proteome</keyword>
<dbReference type="SUPFAM" id="SSF117396">
    <property type="entry name" value="TM1631-like"/>
    <property type="match status" value="1"/>
</dbReference>
<name>A0ABZ2PRH3_9NOCA</name>
<dbReference type="Gene3D" id="3.20.20.410">
    <property type="entry name" value="Protein of unknown function UPF0759"/>
    <property type="match status" value="1"/>
</dbReference>
<protein>
    <submittedName>
        <fullName evidence="1">DUF72 domain-containing protein</fullName>
    </submittedName>
</protein>
<dbReference type="PANTHER" id="PTHR30348">
    <property type="entry name" value="UNCHARACTERIZED PROTEIN YECE"/>
    <property type="match status" value="1"/>
</dbReference>
<dbReference type="InterPro" id="IPR002763">
    <property type="entry name" value="DUF72"/>
</dbReference>
<organism evidence="1 2">
    <name type="scientific">Rhodococcus sovatensis</name>
    <dbReference type="NCBI Taxonomy" id="1805840"/>
    <lineage>
        <taxon>Bacteria</taxon>
        <taxon>Bacillati</taxon>
        <taxon>Actinomycetota</taxon>
        <taxon>Actinomycetes</taxon>
        <taxon>Mycobacteriales</taxon>
        <taxon>Nocardiaceae</taxon>
        <taxon>Rhodococcus</taxon>
    </lineage>
</organism>
<dbReference type="Pfam" id="PF01904">
    <property type="entry name" value="DUF72"/>
    <property type="match status" value="1"/>
</dbReference>
<dbReference type="EMBL" id="CP147846">
    <property type="protein sequence ID" value="WXG71805.1"/>
    <property type="molecule type" value="Genomic_DNA"/>
</dbReference>
<proteinExistence type="predicted"/>
<dbReference type="Proteomes" id="UP001432000">
    <property type="component" value="Chromosome"/>
</dbReference>
<dbReference type="PANTHER" id="PTHR30348:SF4">
    <property type="entry name" value="DUF72 DOMAIN-CONTAINING PROTEIN"/>
    <property type="match status" value="1"/>
</dbReference>
<accession>A0ABZ2PRH3</accession>
<evidence type="ECO:0000313" key="2">
    <source>
        <dbReference type="Proteomes" id="UP001432000"/>
    </source>
</evidence>
<sequence length="270" mass="30375">MSDVRIGISGWTYAPWRGDFYPAGLAHRRELEYASERLSSIEINGTFYAMQKPSSFAKWHDETPDDFVFSIKGGRYVTHVKRLVDVESALANFFATGVLGLGRKLGPILWQLPPNLQFDADKLAAFFTLLPRTTSEAVALAGRRDEKLPEDRVSLLVTGERPIRHALEARHPSFDTPEAIQILREHDVAFVVADSAGRYPFVDTPTSDFMYVRLHGAEELYASGYDDTSLDAWAARVAGWRSSKLDVFVYFDNDVKGYAPHDAMRLIGRI</sequence>
<evidence type="ECO:0000313" key="1">
    <source>
        <dbReference type="EMBL" id="WXG71805.1"/>
    </source>
</evidence>